<dbReference type="Proteomes" id="UP000050164">
    <property type="component" value="Unassembled WGS sequence"/>
</dbReference>
<reference evidence="3 4" key="2">
    <citation type="submission" date="2015-03" db="EMBL/GenBank/DDBJ databases">
        <authorList>
            <consortium name="Pathogen Informatics"/>
        </authorList>
    </citation>
    <scope>NUCLEOTIDE SEQUENCE [LARGE SCALE GENOMIC DNA]</scope>
    <source>
        <strain evidence="1 4">Bir 185</strain>
        <strain evidence="3">K00500041</strain>
    </source>
</reference>
<reference evidence="2" key="1">
    <citation type="submission" date="2015-03" db="EMBL/GenBank/DDBJ databases">
        <authorList>
            <person name="Murphy D."/>
        </authorList>
    </citation>
    <scope>NUCLEOTIDE SEQUENCE [LARGE SCALE GENOMIC DNA]</scope>
    <source>
        <strain evidence="2">K00500041</strain>
    </source>
</reference>
<evidence type="ECO:0000313" key="2">
    <source>
        <dbReference type="EMBL" id="COX08035.1"/>
    </source>
</evidence>
<sequence length="53" mass="5538">MCGGVQKKMIANIASAGQAMVPVMADQPIITGIQPAAPPHTTFCDVRRLSQSV</sequence>
<dbReference type="EMBL" id="CNFT01001394">
    <property type="protein sequence ID" value="CKT24743.1"/>
    <property type="molecule type" value="Genomic_DNA"/>
</dbReference>
<accession>A0A0T9YN01</accession>
<dbReference type="AlphaFoldDB" id="A0A0T9YN01"/>
<organism evidence="2 3">
    <name type="scientific">Mycobacterium tuberculosis</name>
    <dbReference type="NCBI Taxonomy" id="1773"/>
    <lineage>
        <taxon>Bacteria</taxon>
        <taxon>Bacillati</taxon>
        <taxon>Actinomycetota</taxon>
        <taxon>Actinomycetes</taxon>
        <taxon>Mycobacteriales</taxon>
        <taxon>Mycobacteriaceae</taxon>
        <taxon>Mycobacterium</taxon>
        <taxon>Mycobacterium tuberculosis complex</taxon>
    </lineage>
</organism>
<proteinExistence type="predicted"/>
<evidence type="ECO:0000313" key="4">
    <source>
        <dbReference type="Proteomes" id="UP000050164"/>
    </source>
</evidence>
<protein>
    <submittedName>
        <fullName evidence="2">Uncharacterized protein</fullName>
    </submittedName>
</protein>
<evidence type="ECO:0000313" key="3">
    <source>
        <dbReference type="Proteomes" id="UP000038802"/>
    </source>
</evidence>
<dbReference type="Proteomes" id="UP000038802">
    <property type="component" value="Unassembled WGS sequence"/>
</dbReference>
<dbReference type="EMBL" id="CSAE01000912">
    <property type="protein sequence ID" value="COX08035.1"/>
    <property type="molecule type" value="Genomic_DNA"/>
</dbReference>
<evidence type="ECO:0000313" key="1">
    <source>
        <dbReference type="EMBL" id="CKT24743.1"/>
    </source>
</evidence>
<name>A0A0T9YN01_MYCTX</name>
<gene>
    <name evidence="2" type="ORF">ERS007703_04731</name>
    <name evidence="1" type="ORF">ERS027659_04145</name>
</gene>